<dbReference type="AlphaFoldDB" id="H5UU20"/>
<evidence type="ECO:0000313" key="2">
    <source>
        <dbReference type="EMBL" id="GAB49228.1"/>
    </source>
</evidence>
<sequence length="166" mass="17151">MSAVSVVMLAAATIVLGAGQASTPGLGAAAVFGPAAPVRGAAASTSPPGESRAGVPRPVAVVRMTPPGSSPDPSMTEDAVRAAVDGASRFWAEDTQGHIAFRLVSVSSWTDTRRTCRDVAGLWREARRVAPDVSGGHLVVVLPRCGRHGGPRMPLRVRIARRGRRG</sequence>
<accession>H5UU20</accession>
<dbReference type="STRING" id="1089455.MOPEL_099_00280"/>
<reference evidence="2 3" key="1">
    <citation type="submission" date="2012-02" db="EMBL/GenBank/DDBJ databases">
        <title>Whole genome shotgun sequence of Mobilicoccus pelagius NBRC 104925.</title>
        <authorList>
            <person name="Yoshida Y."/>
            <person name="Hosoyama A."/>
            <person name="Tsuchikane K."/>
            <person name="Katsumata H."/>
            <person name="Yamazaki S."/>
            <person name="Fujita N."/>
        </authorList>
    </citation>
    <scope>NUCLEOTIDE SEQUENCE [LARGE SCALE GENOMIC DNA]</scope>
    <source>
        <strain evidence="2 3">NBRC 104925</strain>
    </source>
</reference>
<feature type="chain" id="PRO_5038739457" evidence="1">
    <location>
        <begin position="18"/>
        <end position="166"/>
    </location>
</feature>
<comment type="caution">
    <text evidence="2">The sequence shown here is derived from an EMBL/GenBank/DDBJ whole genome shotgun (WGS) entry which is preliminary data.</text>
</comment>
<keyword evidence="3" id="KW-1185">Reference proteome</keyword>
<evidence type="ECO:0000256" key="1">
    <source>
        <dbReference type="SAM" id="SignalP"/>
    </source>
</evidence>
<dbReference type="RefSeq" id="WP_009483125.1">
    <property type="nucleotide sequence ID" value="NZ_BAFE01000076.1"/>
</dbReference>
<organism evidence="2 3">
    <name type="scientific">Mobilicoccus pelagius NBRC 104925</name>
    <dbReference type="NCBI Taxonomy" id="1089455"/>
    <lineage>
        <taxon>Bacteria</taxon>
        <taxon>Bacillati</taxon>
        <taxon>Actinomycetota</taxon>
        <taxon>Actinomycetes</taxon>
        <taxon>Micrococcales</taxon>
        <taxon>Dermatophilaceae</taxon>
        <taxon>Mobilicoccus</taxon>
    </lineage>
</organism>
<dbReference type="Proteomes" id="UP000004367">
    <property type="component" value="Unassembled WGS sequence"/>
</dbReference>
<keyword evidence="1" id="KW-0732">Signal</keyword>
<name>H5UU20_9MICO</name>
<gene>
    <name evidence="2" type="ORF">MOPEL_099_00280</name>
</gene>
<protein>
    <submittedName>
        <fullName evidence="2">Uncharacterized protein</fullName>
    </submittedName>
</protein>
<evidence type="ECO:0000313" key="3">
    <source>
        <dbReference type="Proteomes" id="UP000004367"/>
    </source>
</evidence>
<dbReference type="EMBL" id="BAFE01000076">
    <property type="protein sequence ID" value="GAB49228.1"/>
    <property type="molecule type" value="Genomic_DNA"/>
</dbReference>
<proteinExistence type="predicted"/>
<feature type="signal peptide" evidence="1">
    <location>
        <begin position="1"/>
        <end position="17"/>
    </location>
</feature>